<dbReference type="KEGG" id="rsz:108845548"/>
<keyword evidence="2" id="KW-1185">Reference proteome</keyword>
<gene>
    <name evidence="3" type="primary">LOC108845548</name>
</gene>
<dbReference type="RefSeq" id="XP_018474242.1">
    <property type="nucleotide sequence ID" value="XM_018618740.1"/>
</dbReference>
<organism evidence="2 3">
    <name type="scientific">Raphanus sativus</name>
    <name type="common">Radish</name>
    <name type="synonym">Raphanus raphanistrum var. sativus</name>
    <dbReference type="NCBI Taxonomy" id="3726"/>
    <lineage>
        <taxon>Eukaryota</taxon>
        <taxon>Viridiplantae</taxon>
        <taxon>Streptophyta</taxon>
        <taxon>Embryophyta</taxon>
        <taxon>Tracheophyta</taxon>
        <taxon>Spermatophyta</taxon>
        <taxon>Magnoliopsida</taxon>
        <taxon>eudicotyledons</taxon>
        <taxon>Gunneridae</taxon>
        <taxon>Pentapetalae</taxon>
        <taxon>rosids</taxon>
        <taxon>malvids</taxon>
        <taxon>Brassicales</taxon>
        <taxon>Brassicaceae</taxon>
        <taxon>Brassiceae</taxon>
        <taxon>Raphanus</taxon>
    </lineage>
</organism>
<reference evidence="3" key="2">
    <citation type="submission" date="2025-08" db="UniProtKB">
        <authorList>
            <consortium name="RefSeq"/>
        </authorList>
    </citation>
    <scope>IDENTIFICATION</scope>
    <source>
        <tissue evidence="3">Leaf</tissue>
    </source>
</reference>
<dbReference type="AlphaFoldDB" id="A0A6J0MP28"/>
<keyword evidence="1" id="KW-0732">Signal</keyword>
<evidence type="ECO:0000313" key="2">
    <source>
        <dbReference type="Proteomes" id="UP000504610"/>
    </source>
</evidence>
<protein>
    <submittedName>
        <fullName evidence="3">Uncharacterized protein LOC108845548</fullName>
    </submittedName>
</protein>
<sequence>MDTLIMVSIMTLVLFVSSESARAATLIVSNQMQRRANVSVFVTCQGTSPRISESIPLGQVSLIKIPPTSGQNATDDISPVAGENDKPARSRVSQWAFCVGTFGGEAQFSPAERMYRLYNSDKGSTVSIVVAKDDGFYCWDNDKNFWYRCTMIIFI</sequence>
<evidence type="ECO:0000313" key="3">
    <source>
        <dbReference type="RefSeq" id="XP_018474242.1"/>
    </source>
</evidence>
<feature type="chain" id="PRO_5026938487" evidence="1">
    <location>
        <begin position="19"/>
        <end position="155"/>
    </location>
</feature>
<dbReference type="Proteomes" id="UP000504610">
    <property type="component" value="Chromosome 3"/>
</dbReference>
<proteinExistence type="predicted"/>
<name>A0A6J0MP28_RAPSA</name>
<reference evidence="2" key="1">
    <citation type="journal article" date="2019" name="Database">
        <title>The radish genome database (RadishGD): an integrated information resource for radish genomics.</title>
        <authorList>
            <person name="Yu H.J."/>
            <person name="Baek S."/>
            <person name="Lee Y.J."/>
            <person name="Cho A."/>
            <person name="Mun J.H."/>
        </authorList>
    </citation>
    <scope>NUCLEOTIDE SEQUENCE [LARGE SCALE GENOMIC DNA]</scope>
    <source>
        <strain evidence="2">cv. WK10039</strain>
    </source>
</reference>
<dbReference type="OrthoDB" id="1021470at2759"/>
<accession>A0A6J0MP28</accession>
<evidence type="ECO:0000256" key="1">
    <source>
        <dbReference type="SAM" id="SignalP"/>
    </source>
</evidence>
<dbReference type="GeneID" id="108845548"/>
<feature type="signal peptide" evidence="1">
    <location>
        <begin position="1"/>
        <end position="18"/>
    </location>
</feature>